<dbReference type="NCBIfam" id="TIGR00115">
    <property type="entry name" value="tig"/>
    <property type="match status" value="1"/>
</dbReference>
<evidence type="ECO:0000256" key="4">
    <source>
        <dbReference type="ARBA" id="ARBA00016902"/>
    </source>
</evidence>
<organism evidence="17 18">
    <name type="scientific">Massilimicrobiota timonensis</name>
    <dbReference type="NCBI Taxonomy" id="1776392"/>
    <lineage>
        <taxon>Bacteria</taxon>
        <taxon>Bacillati</taxon>
        <taxon>Bacillota</taxon>
        <taxon>Erysipelotrichia</taxon>
        <taxon>Erysipelotrichales</taxon>
        <taxon>Erysipelotrichaceae</taxon>
        <taxon>Massilimicrobiota</taxon>
    </lineage>
</organism>
<evidence type="ECO:0000256" key="1">
    <source>
        <dbReference type="ARBA" id="ARBA00000971"/>
    </source>
</evidence>
<comment type="domain">
    <text evidence="12">Consists of 3 domains; the N-terminus binds the ribosome, the middle domain has PPIase activity, while the C-terminus has intrinsic chaperone activity on its own.</text>
</comment>
<feature type="domain" description="PPIase FKBP-type" evidence="16">
    <location>
        <begin position="162"/>
        <end position="244"/>
    </location>
</feature>
<keyword evidence="15" id="KW-0175">Coiled coil</keyword>
<dbReference type="PANTHER" id="PTHR30560:SF3">
    <property type="entry name" value="TRIGGER FACTOR-LIKE PROTEIN TIG, CHLOROPLASTIC"/>
    <property type="match status" value="1"/>
</dbReference>
<evidence type="ECO:0000256" key="11">
    <source>
        <dbReference type="ARBA" id="ARBA00029986"/>
    </source>
</evidence>
<protein>
    <recommendedName>
        <fullName evidence="4 12">Trigger factor</fullName>
        <shortName evidence="12">TF</shortName>
        <ecNumber evidence="3 12">5.2.1.8</ecNumber>
    </recommendedName>
    <alternativeName>
        <fullName evidence="11 12">PPIase</fullName>
    </alternativeName>
</protein>
<dbReference type="InterPro" id="IPR005215">
    <property type="entry name" value="Trig_fac"/>
</dbReference>
<dbReference type="SUPFAM" id="SSF102735">
    <property type="entry name" value="Trigger factor ribosome-binding domain"/>
    <property type="match status" value="1"/>
</dbReference>
<evidence type="ECO:0000256" key="2">
    <source>
        <dbReference type="ARBA" id="ARBA00005464"/>
    </source>
</evidence>
<keyword evidence="8 12" id="KW-0413">Isomerase</keyword>
<keyword evidence="7 12" id="KW-0143">Chaperone</keyword>
<evidence type="ECO:0000256" key="15">
    <source>
        <dbReference type="SAM" id="Coils"/>
    </source>
</evidence>
<dbReference type="InterPro" id="IPR037041">
    <property type="entry name" value="Trigger_fac_C_sf"/>
</dbReference>
<dbReference type="Pfam" id="PF05698">
    <property type="entry name" value="Trigger_C"/>
    <property type="match status" value="1"/>
</dbReference>
<evidence type="ECO:0000313" key="18">
    <source>
        <dbReference type="Proteomes" id="UP000195305"/>
    </source>
</evidence>
<evidence type="ECO:0000256" key="9">
    <source>
        <dbReference type="ARBA" id="ARBA00023306"/>
    </source>
</evidence>
<keyword evidence="12" id="KW-0963">Cytoplasm</keyword>
<dbReference type="Pfam" id="PF05697">
    <property type="entry name" value="Trigger_N"/>
    <property type="match status" value="1"/>
</dbReference>
<evidence type="ECO:0000256" key="14">
    <source>
        <dbReference type="RuleBase" id="RU003914"/>
    </source>
</evidence>
<dbReference type="InterPro" id="IPR008880">
    <property type="entry name" value="Trigger_fac_C"/>
</dbReference>
<dbReference type="GO" id="GO:0003755">
    <property type="term" value="F:peptidyl-prolyl cis-trans isomerase activity"/>
    <property type="evidence" value="ECO:0007669"/>
    <property type="project" value="UniProtKB-UniRule"/>
</dbReference>
<dbReference type="HAMAP" id="MF_00303">
    <property type="entry name" value="Trigger_factor_Tig"/>
    <property type="match status" value="1"/>
</dbReference>
<comment type="catalytic activity">
    <reaction evidence="1 12 13">
        <text>[protein]-peptidylproline (omega=180) = [protein]-peptidylproline (omega=0)</text>
        <dbReference type="Rhea" id="RHEA:16237"/>
        <dbReference type="Rhea" id="RHEA-COMP:10747"/>
        <dbReference type="Rhea" id="RHEA-COMP:10748"/>
        <dbReference type="ChEBI" id="CHEBI:83833"/>
        <dbReference type="ChEBI" id="CHEBI:83834"/>
        <dbReference type="EC" id="5.2.1.8"/>
    </reaction>
</comment>
<dbReference type="InterPro" id="IPR008881">
    <property type="entry name" value="Trigger_fac_ribosome-bd_bac"/>
</dbReference>
<dbReference type="EMBL" id="NFLJ01000008">
    <property type="protein sequence ID" value="OUQ35410.1"/>
    <property type="molecule type" value="Genomic_DNA"/>
</dbReference>
<gene>
    <name evidence="12" type="primary">tig</name>
    <name evidence="17" type="ORF">B5E75_03920</name>
</gene>
<dbReference type="OrthoDB" id="9767721at2"/>
<evidence type="ECO:0000259" key="16">
    <source>
        <dbReference type="PROSITE" id="PS50059"/>
    </source>
</evidence>
<dbReference type="GO" id="GO:0043335">
    <property type="term" value="P:protein unfolding"/>
    <property type="evidence" value="ECO:0007669"/>
    <property type="project" value="TreeGrafter"/>
</dbReference>
<dbReference type="GO" id="GO:0044183">
    <property type="term" value="F:protein folding chaperone"/>
    <property type="evidence" value="ECO:0007669"/>
    <property type="project" value="TreeGrafter"/>
</dbReference>
<evidence type="ECO:0000256" key="8">
    <source>
        <dbReference type="ARBA" id="ARBA00023235"/>
    </source>
</evidence>
<dbReference type="SUPFAM" id="SSF109998">
    <property type="entry name" value="Triger factor/SurA peptide-binding domain-like"/>
    <property type="match status" value="1"/>
</dbReference>
<dbReference type="InterPro" id="IPR001179">
    <property type="entry name" value="PPIase_FKBP_dom"/>
</dbReference>
<evidence type="ECO:0000256" key="6">
    <source>
        <dbReference type="ARBA" id="ARBA00023110"/>
    </source>
</evidence>
<dbReference type="InterPro" id="IPR036611">
    <property type="entry name" value="Trigger_fac_ribosome-bd_sf"/>
</dbReference>
<keyword evidence="9 12" id="KW-0131">Cell cycle</keyword>
<name>A0A1Y4T1A0_9FIRM</name>
<dbReference type="Pfam" id="PF00254">
    <property type="entry name" value="FKBP_C"/>
    <property type="match status" value="1"/>
</dbReference>
<evidence type="ECO:0000256" key="12">
    <source>
        <dbReference type="HAMAP-Rule" id="MF_00303"/>
    </source>
</evidence>
<dbReference type="InterPro" id="IPR046357">
    <property type="entry name" value="PPIase_dom_sf"/>
</dbReference>
<dbReference type="Gene3D" id="3.10.50.40">
    <property type="match status" value="1"/>
</dbReference>
<dbReference type="GO" id="GO:0043022">
    <property type="term" value="F:ribosome binding"/>
    <property type="evidence" value="ECO:0007669"/>
    <property type="project" value="TreeGrafter"/>
</dbReference>
<evidence type="ECO:0000256" key="13">
    <source>
        <dbReference type="PROSITE-ProRule" id="PRU00277"/>
    </source>
</evidence>
<dbReference type="GO" id="GO:0051083">
    <property type="term" value="P:'de novo' cotranslational protein folding"/>
    <property type="evidence" value="ECO:0007669"/>
    <property type="project" value="TreeGrafter"/>
</dbReference>
<proteinExistence type="inferred from homology"/>
<keyword evidence="18" id="KW-1185">Reference proteome</keyword>
<evidence type="ECO:0000256" key="7">
    <source>
        <dbReference type="ARBA" id="ARBA00023186"/>
    </source>
</evidence>
<dbReference type="SUPFAM" id="SSF54534">
    <property type="entry name" value="FKBP-like"/>
    <property type="match status" value="1"/>
</dbReference>
<dbReference type="EC" id="5.2.1.8" evidence="3 12"/>
<comment type="function">
    <text evidence="10 12">Involved in protein export. Acts as a chaperone by maintaining the newly synthesized protein in an open conformation. Functions as a peptidyl-prolyl cis-trans isomerase.</text>
</comment>
<reference evidence="17 18" key="1">
    <citation type="journal article" date="2018" name="BMC Genomics">
        <title>Whole genome sequencing and function prediction of 133 gut anaerobes isolated from chicken caecum in pure cultures.</title>
        <authorList>
            <person name="Medvecky M."/>
            <person name="Cejkova D."/>
            <person name="Polansky O."/>
            <person name="Karasova D."/>
            <person name="Kubasova T."/>
            <person name="Cizek A."/>
            <person name="Rychlik I."/>
        </authorList>
    </citation>
    <scope>NUCLEOTIDE SEQUENCE [LARGE SCALE GENOMIC DNA]</scope>
    <source>
        <strain evidence="17 18">An13</strain>
    </source>
</reference>
<dbReference type="GO" id="GO:0015031">
    <property type="term" value="P:protein transport"/>
    <property type="evidence" value="ECO:0007669"/>
    <property type="project" value="UniProtKB-UniRule"/>
</dbReference>
<dbReference type="PROSITE" id="PS50059">
    <property type="entry name" value="FKBP_PPIASE"/>
    <property type="match status" value="1"/>
</dbReference>
<keyword evidence="5 12" id="KW-0132">Cell division</keyword>
<comment type="similarity">
    <text evidence="2 12 14">Belongs to the FKBP-type PPIase family. Tig subfamily.</text>
</comment>
<dbReference type="AlphaFoldDB" id="A0A1Y4T1A0"/>
<dbReference type="PANTHER" id="PTHR30560">
    <property type="entry name" value="TRIGGER FACTOR CHAPERONE AND PEPTIDYL-PROLYL CIS/TRANS ISOMERASE"/>
    <property type="match status" value="1"/>
</dbReference>
<dbReference type="GO" id="GO:0005737">
    <property type="term" value="C:cytoplasm"/>
    <property type="evidence" value="ECO:0007669"/>
    <property type="project" value="UniProtKB-SubCell"/>
</dbReference>
<evidence type="ECO:0000256" key="3">
    <source>
        <dbReference type="ARBA" id="ARBA00013194"/>
    </source>
</evidence>
<accession>A0A1Y4T1A0</accession>
<keyword evidence="6 12" id="KW-0697">Rotamase</keyword>
<dbReference type="RefSeq" id="WP_087357486.1">
    <property type="nucleotide sequence ID" value="NZ_NFLJ01000008.1"/>
</dbReference>
<dbReference type="PIRSF" id="PIRSF003095">
    <property type="entry name" value="Trigger_factor"/>
    <property type="match status" value="1"/>
</dbReference>
<comment type="caution">
    <text evidence="17">The sequence shown here is derived from an EMBL/GenBank/DDBJ whole genome shotgun (WGS) entry which is preliminary data.</text>
</comment>
<dbReference type="FunFam" id="3.10.50.40:FF:000001">
    <property type="entry name" value="Trigger factor"/>
    <property type="match status" value="1"/>
</dbReference>
<comment type="subcellular location">
    <subcellularLocation>
        <location evidence="12">Cytoplasm</location>
    </subcellularLocation>
    <text evidence="12">About half TF is bound to the ribosome near the polypeptide exit tunnel while the other half is free in the cytoplasm.</text>
</comment>
<evidence type="ECO:0000256" key="5">
    <source>
        <dbReference type="ARBA" id="ARBA00022618"/>
    </source>
</evidence>
<sequence length="426" mass="48036">METVCNKLEKSMMEVKVTFTTEEWKKAQEKALDKLAKNVKMDGFRKGHVPKQMIKARLGKGAILEEATDMILQQNYSGILLDNDIHPVGQPEVKIDEISEEVLKLTVTAPVAPEVKLGQYKGLEVKKTQVKVTKKEIEAELKNYQNQFAELVIKEEGQVENGDTAVIDFEGFKDGVAFEGGKGENHPLEIGSGSFIPGFEEQLIGMGIGEEKEIEVTFPENYQMADLAGQKATFKVKVHEIKSKVLPEIDDELAKDVNVDGVETLADLETYTKEQIKNRKQNEAEAKFSDDIFNAVIENTPLEVPDAMIESEIDLMLREVEQNLSQQGLTMDLFQQLTGKTLDDMKAEMREQAEKRVKFNLILSEIVKAENIEVSDDEVDEEVKEIATYYGREFDEVKKLFEGQLGQIKNDLATRKAVQLIKDNVK</sequence>
<feature type="coiled-coil region" evidence="15">
    <location>
        <begin position="127"/>
        <end position="154"/>
    </location>
</feature>
<dbReference type="Gene3D" id="3.30.70.1050">
    <property type="entry name" value="Trigger factor ribosome-binding domain"/>
    <property type="match status" value="1"/>
</dbReference>
<dbReference type="InterPro" id="IPR027304">
    <property type="entry name" value="Trigger_fact/SurA_dom_sf"/>
</dbReference>
<evidence type="ECO:0000256" key="10">
    <source>
        <dbReference type="ARBA" id="ARBA00024849"/>
    </source>
</evidence>
<dbReference type="GO" id="GO:0051301">
    <property type="term" value="P:cell division"/>
    <property type="evidence" value="ECO:0007669"/>
    <property type="project" value="UniProtKB-KW"/>
</dbReference>
<evidence type="ECO:0000313" key="17">
    <source>
        <dbReference type="EMBL" id="OUQ35410.1"/>
    </source>
</evidence>
<dbReference type="Gene3D" id="1.10.3120.10">
    <property type="entry name" value="Trigger factor, C-terminal domain"/>
    <property type="match status" value="1"/>
</dbReference>
<dbReference type="Proteomes" id="UP000195305">
    <property type="component" value="Unassembled WGS sequence"/>
</dbReference>